<protein>
    <recommendedName>
        <fullName evidence="3">Lipoprotein</fullName>
    </recommendedName>
</protein>
<name>A0A919PRX7_9ACTN</name>
<accession>A0A919PRX7</accession>
<comment type="caution">
    <text evidence="1">The sequence shown here is derived from an EMBL/GenBank/DDBJ whole genome shotgun (WGS) entry which is preliminary data.</text>
</comment>
<organism evidence="1 2">
    <name type="scientific">Dactylosporangium siamense</name>
    <dbReference type="NCBI Taxonomy" id="685454"/>
    <lineage>
        <taxon>Bacteria</taxon>
        <taxon>Bacillati</taxon>
        <taxon>Actinomycetota</taxon>
        <taxon>Actinomycetes</taxon>
        <taxon>Micromonosporales</taxon>
        <taxon>Micromonosporaceae</taxon>
        <taxon>Dactylosporangium</taxon>
    </lineage>
</organism>
<evidence type="ECO:0000313" key="1">
    <source>
        <dbReference type="EMBL" id="GIG49049.1"/>
    </source>
</evidence>
<sequence>MRRSLGTILATLVLIGTAGCGRPAVDNEPASGDTRATDVYVQVLRRYLANSSENSFPDDQIRQVFILDRAMPGIGDPQPGAPAGRPIPVATQRDIVDALAEARPVSFVADRASVITSDGGCEVVRDGGILITLGPVDGDGNRVKVGINGYVACLGATWLTYVVQHTAGTGWQVTGTTGSMTVA</sequence>
<proteinExistence type="predicted"/>
<evidence type="ECO:0008006" key="3">
    <source>
        <dbReference type="Google" id="ProtNLM"/>
    </source>
</evidence>
<dbReference type="PROSITE" id="PS51257">
    <property type="entry name" value="PROKAR_LIPOPROTEIN"/>
    <property type="match status" value="1"/>
</dbReference>
<dbReference type="RefSeq" id="WP_203850731.1">
    <property type="nucleotide sequence ID" value="NZ_BAAAVW010000020.1"/>
</dbReference>
<reference evidence="1" key="1">
    <citation type="submission" date="2021-01" db="EMBL/GenBank/DDBJ databases">
        <title>Whole genome shotgun sequence of Dactylosporangium siamense NBRC 106093.</title>
        <authorList>
            <person name="Komaki H."/>
            <person name="Tamura T."/>
        </authorList>
    </citation>
    <scope>NUCLEOTIDE SEQUENCE</scope>
    <source>
        <strain evidence="1">NBRC 106093</strain>
    </source>
</reference>
<evidence type="ECO:0000313" key="2">
    <source>
        <dbReference type="Proteomes" id="UP000660611"/>
    </source>
</evidence>
<dbReference type="EMBL" id="BONQ01000110">
    <property type="protein sequence ID" value="GIG49049.1"/>
    <property type="molecule type" value="Genomic_DNA"/>
</dbReference>
<dbReference type="AlphaFoldDB" id="A0A919PRX7"/>
<keyword evidence="2" id="KW-1185">Reference proteome</keyword>
<dbReference type="Proteomes" id="UP000660611">
    <property type="component" value="Unassembled WGS sequence"/>
</dbReference>
<gene>
    <name evidence="1" type="ORF">Dsi01nite_070900</name>
</gene>